<evidence type="ECO:0000313" key="2">
    <source>
        <dbReference type="EMBL" id="MUV13601.1"/>
    </source>
</evidence>
<dbReference type="Proteomes" id="UP000479692">
    <property type="component" value="Unassembled WGS sequence"/>
</dbReference>
<gene>
    <name evidence="2" type="ORF">GN331_05195</name>
</gene>
<accession>A0A7C9LG30</accession>
<keyword evidence="3" id="KW-1185">Reference proteome</keyword>
<dbReference type="EMBL" id="WOXT01000001">
    <property type="protein sequence ID" value="MUV13601.1"/>
    <property type="molecule type" value="Genomic_DNA"/>
</dbReference>
<dbReference type="AlphaFoldDB" id="A0A7C9LG30"/>
<name>A0A7C9LG30_9GAMM</name>
<proteinExistence type="predicted"/>
<protein>
    <recommendedName>
        <fullName evidence="1">SGNH domain-containing protein</fullName>
    </recommendedName>
</protein>
<feature type="domain" description="SGNH" evidence="1">
    <location>
        <begin position="63"/>
        <end position="248"/>
    </location>
</feature>
<reference evidence="2 3" key="1">
    <citation type="submission" date="2019-12" db="EMBL/GenBank/DDBJ databases">
        <authorList>
            <person name="Xu J."/>
        </authorList>
    </citation>
    <scope>NUCLEOTIDE SEQUENCE [LARGE SCALE GENOMIC DNA]</scope>
    <source>
        <strain evidence="2 3">HX-5-24</strain>
    </source>
</reference>
<dbReference type="Pfam" id="PF19040">
    <property type="entry name" value="SGNH"/>
    <property type="match status" value="1"/>
</dbReference>
<sequence>MTDRLRAIAVLVVASAYIYWAPNAFMEYAHGITPPSLREPTPLELRAKQAAADHAPHDCDYKIGGPCRNPDAPIAIWGDSMAGAWATGISADTYTFPACAPAVGQAGISAACRAFNDAVPARIKAGTVILAARWVQYPDGDLTETFKALRGKRVLVMGPTPRIPGGVPACIRYGQSCAVPRAKFDAQAVPILANLRQQAKPFPNVQVLDLSDQFCTRESCPGVRDGVALYFDAMHPSRTQARRVMAAISDAGKLSLAR</sequence>
<dbReference type="InterPro" id="IPR043968">
    <property type="entry name" value="SGNH"/>
</dbReference>
<organism evidence="2 3">
    <name type="scientific">Noviluteimonas gilva</name>
    <dbReference type="NCBI Taxonomy" id="2682097"/>
    <lineage>
        <taxon>Bacteria</taxon>
        <taxon>Pseudomonadati</taxon>
        <taxon>Pseudomonadota</taxon>
        <taxon>Gammaproteobacteria</taxon>
        <taxon>Lysobacterales</taxon>
        <taxon>Lysobacteraceae</taxon>
        <taxon>Noviluteimonas</taxon>
    </lineage>
</organism>
<evidence type="ECO:0000259" key="1">
    <source>
        <dbReference type="Pfam" id="PF19040"/>
    </source>
</evidence>
<comment type="caution">
    <text evidence="2">The sequence shown here is derived from an EMBL/GenBank/DDBJ whole genome shotgun (WGS) entry which is preliminary data.</text>
</comment>
<dbReference type="RefSeq" id="WP_156640785.1">
    <property type="nucleotide sequence ID" value="NZ_WOXT01000001.1"/>
</dbReference>
<evidence type="ECO:0000313" key="3">
    <source>
        <dbReference type="Proteomes" id="UP000479692"/>
    </source>
</evidence>